<evidence type="ECO:0000256" key="2">
    <source>
        <dbReference type="SAM" id="SignalP"/>
    </source>
</evidence>
<feature type="compositionally biased region" description="Pro residues" evidence="1">
    <location>
        <begin position="728"/>
        <end position="738"/>
    </location>
</feature>
<dbReference type="EMBL" id="BN001308">
    <property type="protein sequence ID" value="CBF87438.1"/>
    <property type="molecule type" value="Genomic_DNA"/>
</dbReference>
<sequence>MILPFFTIVLLLSSLPFILCREPLFNKNGRFTNHFTRRATTPYRYCRGKCKQPKQPDIPRLAKRQPKPKGPIPTRESAKIKPKLSKRQFVYPADNEAMEEYLIDRVDNYVTNNALTVYDYGLNPGNSAQFEVLGDEPVEIVLDGLCGCTALLVASRRAVYFAHFFENISFLDSDYANNAAARERFEDIVIRFLDTGDDLMGEVYDDDGDLILREYVALTDNLHFFTPDTNPSIIIVSPVDELEDAVEQGVEVNGIVEYGEGLLYDDYIERLKEYLAEILPGIEPTVFSYEALDNNDPLLDGWRGKGLYQYDPEAEVNPTRRGARFFYQAEDIEDPEDEEGEGYPLGRLYHDYWDPLLFGDGEDRHLEMADYPVQRPDLLVCGGESYWKPKVRVIAVYFEAYADADDGNSTIASRTASFALYLKVFEHCPVERIATSNHSTHALRTSCVPFWRVTQRSPVAKTAIFRRSTGICSVSLSHTTYMLTIHRCVNSTLTQILPNESPGQSPDQSGKVPVLPTHDLDFVMEGTTYIISPTPTTIMNGNGEPLTLAPALVVIGTKTVWTGPASLSTSIVIDDLTITVLPHTTQDASSTGEPSAGTLTSPVPSTSPTPAPTDAGATGGGPGPSTGGGASTFPSPTSGFPSSSSAVHSPVESSTVITWAATEGSSSIEITFTPTTLKQFTSLATLSTITTDVDGDTTTFVIGPGGIAWDPVPTATTTSLPGFPPLPFPTAPPAPVPPSSSTLPPVTSSSSPFPTVFPWPVPPITTVTSTIDDASGPGPITTIITGTTNPDGAVVPITSLSTDEAVSSAQALLSELGDVSAAIVAFSSGTADTAKATVALEKVEDAQNDTNDFGSGLSISGPGSGLWSIFGDTVSGISSALGGLLSTISGIIGGGGASGSSSLTGPLNDLTSLSDALSADINEAVSGTTNPAITPLPSSTSFGTSTGTEPSSCEATQLTNCAVLCATDTNPVTTTCFSTTCTVETACGGSPATSTAILRHVCPLDRPNDIGKVSKFGGGARPTTTSPQDAGSITSTTNIITDTTSTSTDTSSETAEPTTPSSTAPPTSTSEPTSTEPPAPPPPEPTVPSSTEPSRTSTSELDPAPTWGGRCSTYEDCPQCSDGYYRCCLSGCHGMLVPGSNTCGCVRDGEVVSPVCGCV</sequence>
<proteinExistence type="predicted"/>
<keyword evidence="4" id="KW-1185">Reference proteome</keyword>
<feature type="region of interest" description="Disordered" evidence="1">
    <location>
        <begin position="1013"/>
        <end position="1105"/>
    </location>
</feature>
<accession>Q5AQT9</accession>
<dbReference type="RefSeq" id="XP_682610.1">
    <property type="nucleotide sequence ID" value="XM_677518.1"/>
</dbReference>
<feature type="region of interest" description="Disordered" evidence="1">
    <location>
        <begin position="50"/>
        <end position="76"/>
    </location>
</feature>
<dbReference type="Proteomes" id="UP000000560">
    <property type="component" value="Chromosome VIII"/>
</dbReference>
<evidence type="ECO:0000313" key="4">
    <source>
        <dbReference type="Proteomes" id="UP000000560"/>
    </source>
</evidence>
<dbReference type="GeneID" id="2867911"/>
<feature type="compositionally biased region" description="Polar residues" evidence="1">
    <location>
        <begin position="584"/>
        <end position="593"/>
    </location>
</feature>
<dbReference type="OrthoDB" id="3886018at2759"/>
<feature type="compositionally biased region" description="Low complexity" evidence="1">
    <location>
        <begin position="631"/>
        <end position="648"/>
    </location>
</feature>
<dbReference type="InParanoid" id="Q5AQT9"/>
<dbReference type="AlphaFoldDB" id="Q5AQT9"/>
<feature type="compositionally biased region" description="Low complexity" evidence="1">
    <location>
        <begin position="935"/>
        <end position="949"/>
    </location>
</feature>
<dbReference type="VEuPathDB" id="FungiDB:AN9341"/>
<feature type="region of interest" description="Disordered" evidence="1">
    <location>
        <begin position="584"/>
        <end position="648"/>
    </location>
</feature>
<feature type="region of interest" description="Disordered" evidence="1">
    <location>
        <begin position="928"/>
        <end position="949"/>
    </location>
</feature>
<feature type="compositionally biased region" description="Low complexity" evidence="1">
    <location>
        <begin position="1087"/>
        <end position="1100"/>
    </location>
</feature>
<gene>
    <name evidence="3" type="ORF">ANIA_09341</name>
</gene>
<feature type="compositionally biased region" description="Low complexity" evidence="1">
    <location>
        <begin position="1032"/>
        <end position="1074"/>
    </location>
</feature>
<feature type="signal peptide" evidence="2">
    <location>
        <begin position="1"/>
        <end position="20"/>
    </location>
</feature>
<dbReference type="HOGENOM" id="CLU_275448_0_0_1"/>
<reference evidence="4" key="1">
    <citation type="journal article" date="2005" name="Nature">
        <title>Sequencing of Aspergillus nidulans and comparative analysis with A. fumigatus and A. oryzae.</title>
        <authorList>
            <person name="Galagan J.E."/>
            <person name="Calvo S.E."/>
            <person name="Cuomo C."/>
            <person name="Ma L.J."/>
            <person name="Wortman J.R."/>
            <person name="Batzoglou S."/>
            <person name="Lee S.I."/>
            <person name="Basturkmen M."/>
            <person name="Spevak C.C."/>
            <person name="Clutterbuck J."/>
            <person name="Kapitonov V."/>
            <person name="Jurka J."/>
            <person name="Scazzocchio C."/>
            <person name="Farman M."/>
            <person name="Butler J."/>
            <person name="Purcell S."/>
            <person name="Harris S."/>
            <person name="Braus G.H."/>
            <person name="Draht O."/>
            <person name="Busch S."/>
            <person name="D'Enfert C."/>
            <person name="Bouchier C."/>
            <person name="Goldman G.H."/>
            <person name="Bell-Pedersen D."/>
            <person name="Griffiths-Jones S."/>
            <person name="Doonan J.H."/>
            <person name="Yu J."/>
            <person name="Vienken K."/>
            <person name="Pain A."/>
            <person name="Freitag M."/>
            <person name="Selker E.U."/>
            <person name="Archer D.B."/>
            <person name="Penalva M.A."/>
            <person name="Oakley B.R."/>
            <person name="Momany M."/>
            <person name="Tanaka T."/>
            <person name="Kumagai T."/>
            <person name="Asai K."/>
            <person name="Machida M."/>
            <person name="Nierman W.C."/>
            <person name="Denning D.W."/>
            <person name="Caddick M."/>
            <person name="Hynes M."/>
            <person name="Paoletti M."/>
            <person name="Fischer R."/>
            <person name="Miller B."/>
            <person name="Dyer P."/>
            <person name="Sachs M.S."/>
            <person name="Osmani S.A."/>
            <person name="Birren B.W."/>
        </authorList>
    </citation>
    <scope>NUCLEOTIDE SEQUENCE [LARGE SCALE GENOMIC DNA]</scope>
    <source>
        <strain evidence="4">FGSC A4 / ATCC 38163 / CBS 112.46 / NRRL 194 / M139</strain>
    </source>
</reference>
<reference evidence="4" key="2">
    <citation type="journal article" date="2009" name="Fungal Genet. Biol.">
        <title>The 2008 update of the Aspergillus nidulans genome annotation: a community effort.</title>
        <authorList>
            <person name="Wortman J.R."/>
            <person name="Gilsenan J.M."/>
            <person name="Joardar V."/>
            <person name="Deegan J."/>
            <person name="Clutterbuck J."/>
            <person name="Andersen M.R."/>
            <person name="Archer D."/>
            <person name="Bencina M."/>
            <person name="Braus G."/>
            <person name="Coutinho P."/>
            <person name="von Dohren H."/>
            <person name="Doonan J."/>
            <person name="Driessen A.J."/>
            <person name="Durek P."/>
            <person name="Espeso E."/>
            <person name="Fekete E."/>
            <person name="Flipphi M."/>
            <person name="Estrada C.G."/>
            <person name="Geysens S."/>
            <person name="Goldman G."/>
            <person name="de Groot P.W."/>
            <person name="Hansen K."/>
            <person name="Harris S.D."/>
            <person name="Heinekamp T."/>
            <person name="Helmstaedt K."/>
            <person name="Henrissat B."/>
            <person name="Hofmann G."/>
            <person name="Homan T."/>
            <person name="Horio T."/>
            <person name="Horiuchi H."/>
            <person name="James S."/>
            <person name="Jones M."/>
            <person name="Karaffa L."/>
            <person name="Karanyi Z."/>
            <person name="Kato M."/>
            <person name="Keller N."/>
            <person name="Kelly D.E."/>
            <person name="Kiel J.A."/>
            <person name="Kim J.M."/>
            <person name="van der Klei I.J."/>
            <person name="Klis F.M."/>
            <person name="Kovalchuk A."/>
            <person name="Krasevec N."/>
            <person name="Kubicek C.P."/>
            <person name="Liu B."/>
            <person name="Maccabe A."/>
            <person name="Meyer V."/>
            <person name="Mirabito P."/>
            <person name="Miskei M."/>
            <person name="Mos M."/>
            <person name="Mullins J."/>
            <person name="Nelson D.R."/>
            <person name="Nielsen J."/>
            <person name="Oakley B.R."/>
            <person name="Osmani S.A."/>
            <person name="Pakula T."/>
            <person name="Paszewski A."/>
            <person name="Paulsen I."/>
            <person name="Pilsyk S."/>
            <person name="Pocsi I."/>
            <person name="Punt P.J."/>
            <person name="Ram A.F."/>
            <person name="Ren Q."/>
            <person name="Robellet X."/>
            <person name="Robson G."/>
            <person name="Seiboth B."/>
            <person name="van Solingen P."/>
            <person name="Specht T."/>
            <person name="Sun J."/>
            <person name="Taheri-Talesh N."/>
            <person name="Takeshita N."/>
            <person name="Ussery D."/>
            <person name="vanKuyk P.A."/>
            <person name="Visser H."/>
            <person name="van de Vondervoort P.J."/>
            <person name="de Vries R.P."/>
            <person name="Walton J."/>
            <person name="Xiang X."/>
            <person name="Xiong Y."/>
            <person name="Zeng A.P."/>
            <person name="Brandt B.W."/>
            <person name="Cornell M.J."/>
            <person name="van den Hondel C.A."/>
            <person name="Visser J."/>
            <person name="Oliver S.G."/>
            <person name="Turner G."/>
        </authorList>
    </citation>
    <scope>GENOME REANNOTATION</scope>
    <source>
        <strain evidence="4">FGSC A4 / ATCC 38163 / CBS 112.46 / NRRL 194 / M139</strain>
    </source>
</reference>
<feature type="compositionally biased region" description="Pro residues" evidence="1">
    <location>
        <begin position="1075"/>
        <end position="1086"/>
    </location>
</feature>
<dbReference type="OMA" id="ANDTNCY"/>
<accession>C8VR44</accession>
<organism evidence="3 4">
    <name type="scientific">Emericella nidulans (strain FGSC A4 / ATCC 38163 / CBS 112.46 / NRRL 194 / M139)</name>
    <name type="common">Aspergillus nidulans</name>
    <dbReference type="NCBI Taxonomy" id="227321"/>
    <lineage>
        <taxon>Eukaryota</taxon>
        <taxon>Fungi</taxon>
        <taxon>Dikarya</taxon>
        <taxon>Ascomycota</taxon>
        <taxon>Pezizomycotina</taxon>
        <taxon>Eurotiomycetes</taxon>
        <taxon>Eurotiomycetidae</taxon>
        <taxon>Eurotiales</taxon>
        <taxon>Aspergillaceae</taxon>
        <taxon>Aspergillus</taxon>
        <taxon>Aspergillus subgen. Nidulantes</taxon>
    </lineage>
</organism>
<feature type="region of interest" description="Disordered" evidence="1">
    <location>
        <begin position="728"/>
        <end position="747"/>
    </location>
</feature>
<feature type="compositionally biased region" description="Polar residues" evidence="1">
    <location>
        <begin position="1022"/>
        <end position="1031"/>
    </location>
</feature>
<protein>
    <submittedName>
        <fullName evidence="3">Uncharacterized protein</fullName>
    </submittedName>
</protein>
<evidence type="ECO:0000256" key="1">
    <source>
        <dbReference type="SAM" id="MobiDB-lite"/>
    </source>
</evidence>
<keyword evidence="2" id="KW-0732">Signal</keyword>
<name>Q5AQT9_EMENI</name>
<feature type="chain" id="PRO_5010303091" evidence="2">
    <location>
        <begin position="21"/>
        <end position="1159"/>
    </location>
</feature>
<dbReference type="KEGG" id="ani:ANIA_09341"/>
<feature type="compositionally biased region" description="Gly residues" evidence="1">
    <location>
        <begin position="617"/>
        <end position="630"/>
    </location>
</feature>
<evidence type="ECO:0000313" key="3">
    <source>
        <dbReference type="EMBL" id="CBF87438.1"/>
    </source>
</evidence>